<sequence>MKIMTLNTHAWMETDQLRKIEDLADYIREQQFDVIALQEVNQSKGEEALSAVSLDRFVQAEPETVISQDNYAYVLLQKLGIPYYWTWIPVHTGFVKYDEGLAILTRKPITSAFSEYVSVIRDYENYRTRKIVGVKAEIDGEESWFVSGHFGWWNDEEEPFRRQWDAAQTKLDTLKELPVFIMGDFNNVAEIRNEGYDYVIEKGWHDLYATASAKDDGATVTKAIKGWDDNKSKLRIDYIFSNRPLRAKSCHVVMNGIRGAVVSDHFGVAVEL</sequence>
<dbReference type="PANTHER" id="PTHR15822:SF23">
    <property type="entry name" value="ENDONUCLEASE_EXONUCLEASE_PHOSPHATASE FAMILY PROTEIN"/>
    <property type="match status" value="1"/>
</dbReference>
<dbReference type="OrthoDB" id="9812537at2"/>
<gene>
    <name evidence="3" type="ORF">PDUR_13895</name>
</gene>
<dbReference type="Pfam" id="PF03372">
    <property type="entry name" value="Exo_endo_phos"/>
    <property type="match status" value="1"/>
</dbReference>
<evidence type="ECO:0000313" key="3">
    <source>
        <dbReference type="EMBL" id="AIQ12883.1"/>
    </source>
</evidence>
<dbReference type="InterPro" id="IPR005135">
    <property type="entry name" value="Endo/exonuclease/phosphatase"/>
</dbReference>
<name>A0A089HRD0_PAEDU</name>
<dbReference type="CDD" id="cd09079">
    <property type="entry name" value="RgfB-like"/>
    <property type="match status" value="1"/>
</dbReference>
<dbReference type="Proteomes" id="UP000029409">
    <property type="component" value="Chromosome"/>
</dbReference>
<dbReference type="Gene3D" id="3.60.10.10">
    <property type="entry name" value="Endonuclease/exonuclease/phosphatase"/>
    <property type="match status" value="1"/>
</dbReference>
<dbReference type="eggNOG" id="COG3568">
    <property type="taxonomic scope" value="Bacteria"/>
</dbReference>
<evidence type="ECO:0000256" key="1">
    <source>
        <dbReference type="ARBA" id="ARBA00022801"/>
    </source>
</evidence>
<dbReference type="SUPFAM" id="SSF56219">
    <property type="entry name" value="DNase I-like"/>
    <property type="match status" value="1"/>
</dbReference>
<keyword evidence="4" id="KW-1185">Reference proteome</keyword>
<evidence type="ECO:0000313" key="4">
    <source>
        <dbReference type="Proteomes" id="UP000029409"/>
    </source>
</evidence>
<organism evidence="3 4">
    <name type="scientific">Paenibacillus durus</name>
    <name type="common">Paenibacillus azotofixans</name>
    <dbReference type="NCBI Taxonomy" id="44251"/>
    <lineage>
        <taxon>Bacteria</taxon>
        <taxon>Bacillati</taxon>
        <taxon>Bacillota</taxon>
        <taxon>Bacilli</taxon>
        <taxon>Bacillales</taxon>
        <taxon>Paenibacillaceae</taxon>
        <taxon>Paenibacillus</taxon>
    </lineage>
</organism>
<feature type="domain" description="Endonuclease/exonuclease/phosphatase" evidence="2">
    <location>
        <begin position="19"/>
        <end position="265"/>
    </location>
</feature>
<dbReference type="AlphaFoldDB" id="A0A089HRD0"/>
<evidence type="ECO:0000259" key="2">
    <source>
        <dbReference type="Pfam" id="PF03372"/>
    </source>
</evidence>
<dbReference type="InterPro" id="IPR051547">
    <property type="entry name" value="TDP2-like"/>
</dbReference>
<reference evidence="3 4" key="1">
    <citation type="submission" date="2014-08" db="EMBL/GenBank/DDBJ databases">
        <title>Comparative genomics of the Paenibacillus odorifer group.</title>
        <authorList>
            <person name="den Bakker H.C."/>
            <person name="Tsai Y.-C."/>
            <person name="Martin N."/>
            <person name="Korlach J."/>
            <person name="Wiedmann M."/>
        </authorList>
    </citation>
    <scope>NUCLEOTIDE SEQUENCE [LARGE SCALE GENOMIC DNA]</scope>
    <source>
        <strain evidence="3 4">DSM 1735</strain>
    </source>
</reference>
<protein>
    <submittedName>
        <fullName evidence="3">Exodeoxyribonuclease III</fullName>
    </submittedName>
</protein>
<dbReference type="RefSeq" id="WP_042206701.1">
    <property type="nucleotide sequence ID" value="NZ_CP009288.1"/>
</dbReference>
<dbReference type="STRING" id="44251.PDUR_13895"/>
<dbReference type="KEGG" id="pdu:PDUR_13895"/>
<dbReference type="GO" id="GO:0016787">
    <property type="term" value="F:hydrolase activity"/>
    <property type="evidence" value="ECO:0007669"/>
    <property type="project" value="UniProtKB-KW"/>
</dbReference>
<dbReference type="EMBL" id="CP009288">
    <property type="protein sequence ID" value="AIQ12883.1"/>
    <property type="molecule type" value="Genomic_DNA"/>
</dbReference>
<dbReference type="PANTHER" id="PTHR15822">
    <property type="entry name" value="TRAF AND TNF RECEPTOR-ASSOCIATED PROTEIN"/>
    <property type="match status" value="1"/>
</dbReference>
<proteinExistence type="predicted"/>
<accession>A0A089HRD0</accession>
<keyword evidence="1" id="KW-0378">Hydrolase</keyword>
<dbReference type="InterPro" id="IPR036691">
    <property type="entry name" value="Endo/exonu/phosph_ase_sf"/>
</dbReference>